<dbReference type="PANTHER" id="PTHR40084">
    <property type="entry name" value="PHOSPHOHYDROLASE, PHP FAMILY"/>
    <property type="match status" value="1"/>
</dbReference>
<accession>I2FJG9</accession>
<proteinExistence type="predicted"/>
<protein>
    <submittedName>
        <fullName evidence="2">Uncharacterized protein</fullName>
    </submittedName>
</protein>
<organism evidence="2">
    <name type="scientific">uncultured microorganism</name>
    <dbReference type="NCBI Taxonomy" id="358574"/>
    <lineage>
        <taxon>unclassified sequences</taxon>
        <taxon>environmental samples</taxon>
    </lineage>
</organism>
<dbReference type="PANTHER" id="PTHR40084:SF1">
    <property type="entry name" value="PHOSPHOTRANSFERASE"/>
    <property type="match status" value="1"/>
</dbReference>
<dbReference type="AlphaFoldDB" id="I2FJG9"/>
<feature type="region of interest" description="Disordered" evidence="1">
    <location>
        <begin position="73"/>
        <end position="99"/>
    </location>
</feature>
<evidence type="ECO:0000313" key="2">
    <source>
        <dbReference type="EMBL" id="BAM15154.1"/>
    </source>
</evidence>
<sequence length="99" mass="10850">MMALGHASITTKGVTSAWTALIEKFDNEVAALLYAKPDELAFIDNRIVDAIMAFRNGEVIIHPGGGGEYGHIELPNSKSERTEPQQQNKTKAQSSLFDF</sequence>
<feature type="compositionally biased region" description="Polar residues" evidence="1">
    <location>
        <begin position="84"/>
        <end position="99"/>
    </location>
</feature>
<evidence type="ECO:0000256" key="1">
    <source>
        <dbReference type="SAM" id="MobiDB-lite"/>
    </source>
</evidence>
<name>I2FJG9_9ZZZZ</name>
<reference evidence="2" key="1">
    <citation type="submission" date="2012-05" db="EMBL/GenBank/DDBJ databases">
        <title>Distribution of dehalogenation activities and characterization of organohalide-responsive genes in marine subsurface sediments of the Nankai Trough plate-subduction zone.</title>
        <authorList>
            <person name="Futagami T."/>
            <person name="Morono Y."/>
            <person name="Terada T."/>
            <person name="Kaksonen A.H."/>
            <person name="Inagaki F."/>
        </authorList>
    </citation>
    <scope>NUCLEOTIDE SEQUENCE</scope>
</reference>
<dbReference type="EMBL" id="AB716300">
    <property type="protein sequence ID" value="BAM15154.1"/>
    <property type="molecule type" value="Genomic_DNA"/>
</dbReference>